<protein>
    <recommendedName>
        <fullName evidence="1">N-acetyltransferase domain-containing protein</fullName>
    </recommendedName>
</protein>
<dbReference type="PROSITE" id="PS51186">
    <property type="entry name" value="GNAT"/>
    <property type="match status" value="1"/>
</dbReference>
<dbReference type="SUPFAM" id="SSF55729">
    <property type="entry name" value="Acyl-CoA N-acyltransferases (Nat)"/>
    <property type="match status" value="1"/>
</dbReference>
<dbReference type="AlphaFoldDB" id="A0A1G9S4D3"/>
<accession>A0A1G9S4D3</accession>
<dbReference type="EMBL" id="FNGY01000003">
    <property type="protein sequence ID" value="SDM30261.1"/>
    <property type="molecule type" value="Genomic_DNA"/>
</dbReference>
<name>A0A1G9S4D3_9SPHI</name>
<feature type="domain" description="N-acetyltransferase" evidence="1">
    <location>
        <begin position="4"/>
        <end position="155"/>
    </location>
</feature>
<dbReference type="Pfam" id="PF00583">
    <property type="entry name" value="Acetyltransf_1"/>
    <property type="match status" value="1"/>
</dbReference>
<dbReference type="Gene3D" id="3.40.630.30">
    <property type="match status" value="1"/>
</dbReference>
<sequence>MQFQRITSVNDPALTFIKTLYEDAFPPHERRDWAALLQLVPDTREMHLDLVYTADQNIGLITWWEIDDCFFIEHFAIDAALRGQNYGALVLNHYKEQLPGTIILEVEHPEDSFSIRRIVFYERLGYHILSLPYRQPAYGNPKASFPFLLMSNRMLSDQDASPLAEKIKNKVYLTPAR</sequence>
<keyword evidence="3" id="KW-1185">Reference proteome</keyword>
<reference evidence="3" key="1">
    <citation type="submission" date="2016-10" db="EMBL/GenBank/DDBJ databases">
        <authorList>
            <person name="Varghese N."/>
            <person name="Submissions S."/>
        </authorList>
    </citation>
    <scope>NUCLEOTIDE SEQUENCE [LARGE SCALE GENOMIC DNA]</scope>
    <source>
        <strain evidence="3">DSM 19110</strain>
    </source>
</reference>
<dbReference type="InterPro" id="IPR000182">
    <property type="entry name" value="GNAT_dom"/>
</dbReference>
<dbReference type="RefSeq" id="WP_074606215.1">
    <property type="nucleotide sequence ID" value="NZ_FNGY01000003.1"/>
</dbReference>
<dbReference type="STRING" id="430522.BFS30_02445"/>
<evidence type="ECO:0000313" key="3">
    <source>
        <dbReference type="Proteomes" id="UP000183200"/>
    </source>
</evidence>
<proteinExistence type="predicted"/>
<organism evidence="2 3">
    <name type="scientific">Pedobacter steynii</name>
    <dbReference type="NCBI Taxonomy" id="430522"/>
    <lineage>
        <taxon>Bacteria</taxon>
        <taxon>Pseudomonadati</taxon>
        <taxon>Bacteroidota</taxon>
        <taxon>Sphingobacteriia</taxon>
        <taxon>Sphingobacteriales</taxon>
        <taxon>Sphingobacteriaceae</taxon>
        <taxon>Pedobacter</taxon>
    </lineage>
</organism>
<evidence type="ECO:0000313" key="2">
    <source>
        <dbReference type="EMBL" id="SDM30261.1"/>
    </source>
</evidence>
<dbReference type="OrthoDB" id="9127144at2"/>
<dbReference type="Proteomes" id="UP000183200">
    <property type="component" value="Unassembled WGS sequence"/>
</dbReference>
<gene>
    <name evidence="2" type="ORF">SAMN05421820_103459</name>
</gene>
<evidence type="ECO:0000259" key="1">
    <source>
        <dbReference type="PROSITE" id="PS51186"/>
    </source>
</evidence>
<dbReference type="InterPro" id="IPR016181">
    <property type="entry name" value="Acyl_CoA_acyltransferase"/>
</dbReference>
<dbReference type="GO" id="GO:0016747">
    <property type="term" value="F:acyltransferase activity, transferring groups other than amino-acyl groups"/>
    <property type="evidence" value="ECO:0007669"/>
    <property type="project" value="InterPro"/>
</dbReference>